<dbReference type="InParanoid" id="A0A4Q1BWD7"/>
<evidence type="ECO:0000313" key="2">
    <source>
        <dbReference type="Proteomes" id="UP000289152"/>
    </source>
</evidence>
<keyword evidence="2" id="KW-1185">Reference proteome</keyword>
<dbReference type="Proteomes" id="UP000289152">
    <property type="component" value="Unassembled WGS sequence"/>
</dbReference>
<organism evidence="1 2">
    <name type="scientific">Tremella mesenterica</name>
    <name type="common">Jelly fungus</name>
    <dbReference type="NCBI Taxonomy" id="5217"/>
    <lineage>
        <taxon>Eukaryota</taxon>
        <taxon>Fungi</taxon>
        <taxon>Dikarya</taxon>
        <taxon>Basidiomycota</taxon>
        <taxon>Agaricomycotina</taxon>
        <taxon>Tremellomycetes</taxon>
        <taxon>Tremellales</taxon>
        <taxon>Tremellaceae</taxon>
        <taxon>Tremella</taxon>
    </lineage>
</organism>
<proteinExistence type="predicted"/>
<name>A0A4Q1BWD7_TREME</name>
<dbReference type="AlphaFoldDB" id="A0A4Q1BWD7"/>
<reference evidence="1 2" key="1">
    <citation type="submission" date="2016-06" db="EMBL/GenBank/DDBJ databases">
        <title>Evolution of pathogenesis and genome organization in the Tremellales.</title>
        <authorList>
            <person name="Cuomo C."/>
            <person name="Litvintseva A."/>
            <person name="Heitman J."/>
            <person name="Chen Y."/>
            <person name="Sun S."/>
            <person name="Springer D."/>
            <person name="Dromer F."/>
            <person name="Young S."/>
            <person name="Zeng Q."/>
            <person name="Chapman S."/>
            <person name="Gujja S."/>
            <person name="Saif S."/>
            <person name="Birren B."/>
        </authorList>
    </citation>
    <scope>NUCLEOTIDE SEQUENCE [LARGE SCALE GENOMIC DNA]</scope>
    <source>
        <strain evidence="1 2">ATCC 28783</strain>
    </source>
</reference>
<gene>
    <name evidence="1" type="ORF">M231_00002</name>
</gene>
<dbReference type="EMBL" id="SDIL01000001">
    <property type="protein sequence ID" value="RXK42448.1"/>
    <property type="molecule type" value="Genomic_DNA"/>
</dbReference>
<sequence length="196" mass="21839">MVYARYTVCDSLELPDWASSVASKLGEKEKFTKEELTTLYGPSVYVGVRVEINAHPKEGDDDWVGSEGKDVVYVSSPDLPTVKTVLEKYNSCRQSEFGLGSHQLLILLDRENISQREEPITFAGTTSSMGMVSVDNKWEVKELGMTFQSIDLVVQSISDNPFNMPTLPQRFDGDDLGPTEEEKTQAWGFLSQTATL</sequence>
<protein>
    <submittedName>
        <fullName evidence="1">Uncharacterized protein</fullName>
    </submittedName>
</protein>
<dbReference type="VEuPathDB" id="FungiDB:TREMEDRAFT_58911"/>
<evidence type="ECO:0000313" key="1">
    <source>
        <dbReference type="EMBL" id="RXK42448.1"/>
    </source>
</evidence>
<accession>A0A4Q1BWD7</accession>
<comment type="caution">
    <text evidence="1">The sequence shown here is derived from an EMBL/GenBank/DDBJ whole genome shotgun (WGS) entry which is preliminary data.</text>
</comment>